<dbReference type="RefSeq" id="WP_229591331.1">
    <property type="nucleotide sequence ID" value="NZ_AP024485.1"/>
</dbReference>
<reference evidence="1" key="1">
    <citation type="journal article" date="2022" name="Arch. Microbiol.">
        <title>Pseudodesulfovibrio sediminis sp. nov., a mesophilic and neutrophilic sulfate-reducing bacterium isolated from sediment of a brackish lake.</title>
        <authorList>
            <person name="Takahashi A."/>
            <person name="Kojima H."/>
            <person name="Watanabe M."/>
            <person name="Fukui M."/>
        </authorList>
    </citation>
    <scope>NUCLEOTIDE SEQUENCE</scope>
    <source>
        <strain evidence="1">SF6</strain>
    </source>
</reference>
<dbReference type="Pfam" id="PF05402">
    <property type="entry name" value="PqqD"/>
    <property type="match status" value="1"/>
</dbReference>
<dbReference type="InterPro" id="IPR041881">
    <property type="entry name" value="PqqD_sf"/>
</dbReference>
<protein>
    <recommendedName>
        <fullName evidence="3">PqqD family protein</fullName>
    </recommendedName>
</protein>
<dbReference type="InterPro" id="IPR008792">
    <property type="entry name" value="PQQD"/>
</dbReference>
<keyword evidence="2" id="KW-1185">Reference proteome</keyword>
<evidence type="ECO:0000313" key="1">
    <source>
        <dbReference type="EMBL" id="BCS89357.1"/>
    </source>
</evidence>
<dbReference type="EMBL" id="AP024485">
    <property type="protein sequence ID" value="BCS89357.1"/>
    <property type="molecule type" value="Genomic_DNA"/>
</dbReference>
<organism evidence="1 2">
    <name type="scientific">Pseudodesulfovibrio sediminis</name>
    <dbReference type="NCBI Taxonomy" id="2810563"/>
    <lineage>
        <taxon>Bacteria</taxon>
        <taxon>Pseudomonadati</taxon>
        <taxon>Thermodesulfobacteriota</taxon>
        <taxon>Desulfovibrionia</taxon>
        <taxon>Desulfovibrionales</taxon>
        <taxon>Desulfovibrionaceae</taxon>
    </lineage>
</organism>
<proteinExistence type="predicted"/>
<evidence type="ECO:0008006" key="3">
    <source>
        <dbReference type="Google" id="ProtNLM"/>
    </source>
</evidence>
<name>A0ABN6EV56_9BACT</name>
<accession>A0ABN6EV56</accession>
<sequence>MALFRNKPIEPTISRTKALSMVPVKNLEVAIIPLEEGLVQLAYPLAVKPWFGRLAEKVGMWDKRPMTKTVELDEMGTFVWDLIDGERSVRAIAEAFAVHYEVQPREAELSVTTFIKTIGQRGIIGLKE</sequence>
<dbReference type="Gene3D" id="1.10.10.1150">
    <property type="entry name" value="Coenzyme PQQ synthesis protein D (PqqD)"/>
    <property type="match status" value="1"/>
</dbReference>
<evidence type="ECO:0000313" key="2">
    <source>
        <dbReference type="Proteomes" id="UP001053296"/>
    </source>
</evidence>
<gene>
    <name evidence="1" type="ORF">PSDVSF_25990</name>
</gene>
<dbReference type="Proteomes" id="UP001053296">
    <property type="component" value="Chromosome"/>
</dbReference>